<evidence type="ECO:0000313" key="1">
    <source>
        <dbReference type="EMBL" id="KAI3749422.1"/>
    </source>
</evidence>
<organism evidence="1 2">
    <name type="scientific">Cichorium intybus</name>
    <name type="common">Chicory</name>
    <dbReference type="NCBI Taxonomy" id="13427"/>
    <lineage>
        <taxon>Eukaryota</taxon>
        <taxon>Viridiplantae</taxon>
        <taxon>Streptophyta</taxon>
        <taxon>Embryophyta</taxon>
        <taxon>Tracheophyta</taxon>
        <taxon>Spermatophyta</taxon>
        <taxon>Magnoliopsida</taxon>
        <taxon>eudicotyledons</taxon>
        <taxon>Gunneridae</taxon>
        <taxon>Pentapetalae</taxon>
        <taxon>asterids</taxon>
        <taxon>campanulids</taxon>
        <taxon>Asterales</taxon>
        <taxon>Asteraceae</taxon>
        <taxon>Cichorioideae</taxon>
        <taxon>Cichorieae</taxon>
        <taxon>Cichoriinae</taxon>
        <taxon>Cichorium</taxon>
    </lineage>
</organism>
<name>A0ACB9DS80_CICIN</name>
<proteinExistence type="predicted"/>
<evidence type="ECO:0000313" key="2">
    <source>
        <dbReference type="Proteomes" id="UP001055811"/>
    </source>
</evidence>
<comment type="caution">
    <text evidence="1">The sequence shown here is derived from an EMBL/GenBank/DDBJ whole genome shotgun (WGS) entry which is preliminary data.</text>
</comment>
<keyword evidence="2" id="KW-1185">Reference proteome</keyword>
<accession>A0ACB9DS80</accession>
<gene>
    <name evidence="1" type="ORF">L2E82_20034</name>
</gene>
<dbReference type="Proteomes" id="UP001055811">
    <property type="component" value="Linkage Group LG04"/>
</dbReference>
<protein>
    <submittedName>
        <fullName evidence="1">Uncharacterized protein</fullName>
    </submittedName>
</protein>
<reference evidence="2" key="1">
    <citation type="journal article" date="2022" name="Mol. Ecol. Resour.">
        <title>The genomes of chicory, endive, great burdock and yacon provide insights into Asteraceae palaeo-polyploidization history and plant inulin production.</title>
        <authorList>
            <person name="Fan W."/>
            <person name="Wang S."/>
            <person name="Wang H."/>
            <person name="Wang A."/>
            <person name="Jiang F."/>
            <person name="Liu H."/>
            <person name="Zhao H."/>
            <person name="Xu D."/>
            <person name="Zhang Y."/>
        </authorList>
    </citation>
    <scope>NUCLEOTIDE SEQUENCE [LARGE SCALE GENOMIC DNA]</scope>
    <source>
        <strain evidence="2">cv. Punajuju</strain>
    </source>
</reference>
<dbReference type="EMBL" id="CM042012">
    <property type="protein sequence ID" value="KAI3749422.1"/>
    <property type="molecule type" value="Genomic_DNA"/>
</dbReference>
<sequence>MQPDLSALIRGQKLSALICGFDSDAVKSIPCVRTYENDLGRLTIVGDVDLDQALTAAAAGGGEAADEQIAHGLDAMVAERVFPGHSDEHNTISTCFTI</sequence>
<reference evidence="1 2" key="2">
    <citation type="journal article" date="2022" name="Mol. Ecol. Resour.">
        <title>The genomes of chicory, endive, great burdock and yacon provide insights into Asteraceae paleo-polyploidization history and plant inulin production.</title>
        <authorList>
            <person name="Fan W."/>
            <person name="Wang S."/>
            <person name="Wang H."/>
            <person name="Wang A."/>
            <person name="Jiang F."/>
            <person name="Liu H."/>
            <person name="Zhao H."/>
            <person name="Xu D."/>
            <person name="Zhang Y."/>
        </authorList>
    </citation>
    <scope>NUCLEOTIDE SEQUENCE [LARGE SCALE GENOMIC DNA]</scope>
    <source>
        <strain evidence="2">cv. Punajuju</strain>
        <tissue evidence="1">Leaves</tissue>
    </source>
</reference>